<evidence type="ECO:0000259" key="1">
    <source>
        <dbReference type="Pfam" id="PF26608"/>
    </source>
</evidence>
<gene>
    <name evidence="2" type="ORF">M378DRAFT_182284</name>
</gene>
<evidence type="ECO:0000313" key="2">
    <source>
        <dbReference type="EMBL" id="KIL55211.1"/>
    </source>
</evidence>
<evidence type="ECO:0000313" key="3">
    <source>
        <dbReference type="Proteomes" id="UP000054549"/>
    </source>
</evidence>
<dbReference type="InParanoid" id="A0A0C2WF37"/>
<dbReference type="HOGENOM" id="CLU_342871_0_0_1"/>
<feature type="domain" description="DUF8190" evidence="1">
    <location>
        <begin position="3"/>
        <end position="74"/>
    </location>
</feature>
<dbReference type="AlphaFoldDB" id="A0A0C2WF37"/>
<reference evidence="2 3" key="1">
    <citation type="submission" date="2014-04" db="EMBL/GenBank/DDBJ databases">
        <title>Evolutionary Origins and Diversification of the Mycorrhizal Mutualists.</title>
        <authorList>
            <consortium name="DOE Joint Genome Institute"/>
            <consortium name="Mycorrhizal Genomics Consortium"/>
            <person name="Kohler A."/>
            <person name="Kuo A."/>
            <person name="Nagy L.G."/>
            <person name="Floudas D."/>
            <person name="Copeland A."/>
            <person name="Barry K.W."/>
            <person name="Cichocki N."/>
            <person name="Veneault-Fourrey C."/>
            <person name="LaButti K."/>
            <person name="Lindquist E.A."/>
            <person name="Lipzen A."/>
            <person name="Lundell T."/>
            <person name="Morin E."/>
            <person name="Murat C."/>
            <person name="Riley R."/>
            <person name="Ohm R."/>
            <person name="Sun H."/>
            <person name="Tunlid A."/>
            <person name="Henrissat B."/>
            <person name="Grigoriev I.V."/>
            <person name="Hibbett D.S."/>
            <person name="Martin F."/>
        </authorList>
    </citation>
    <scope>NUCLEOTIDE SEQUENCE [LARGE SCALE GENOMIC DNA]</scope>
    <source>
        <strain evidence="2 3">Koide BX008</strain>
    </source>
</reference>
<name>A0A0C2WF37_AMAMK</name>
<proteinExistence type="predicted"/>
<dbReference type="InterPro" id="IPR058503">
    <property type="entry name" value="DUF8190"/>
</dbReference>
<dbReference type="Proteomes" id="UP000054549">
    <property type="component" value="Unassembled WGS sequence"/>
</dbReference>
<accession>A0A0C2WF37</accession>
<keyword evidence="3" id="KW-1185">Reference proteome</keyword>
<organism evidence="2 3">
    <name type="scientific">Amanita muscaria (strain Koide BX008)</name>
    <dbReference type="NCBI Taxonomy" id="946122"/>
    <lineage>
        <taxon>Eukaryota</taxon>
        <taxon>Fungi</taxon>
        <taxon>Dikarya</taxon>
        <taxon>Basidiomycota</taxon>
        <taxon>Agaricomycotina</taxon>
        <taxon>Agaricomycetes</taxon>
        <taxon>Agaricomycetidae</taxon>
        <taxon>Agaricales</taxon>
        <taxon>Pluteineae</taxon>
        <taxon>Amanitaceae</taxon>
        <taxon>Amanita</taxon>
    </lineage>
</organism>
<protein>
    <recommendedName>
        <fullName evidence="1">DUF8190 domain-containing protein</fullName>
    </recommendedName>
</protein>
<dbReference type="EMBL" id="KN818549">
    <property type="protein sequence ID" value="KIL55211.1"/>
    <property type="molecule type" value="Genomic_DNA"/>
</dbReference>
<dbReference type="Pfam" id="PF26608">
    <property type="entry name" value="DUF8190"/>
    <property type="match status" value="1"/>
</dbReference>
<sequence>MGEDTWLAWVRNESLWDEAEDIPPASGKEDTVMSKKHYWMVVMFLAEMLTKINHRDVIVTNPYPDMEDDTEFQFATNALDSNRRTNLNLNALQRLDDTICDEYQNWVDEAPLFYLEDDFLTSRVPVAITSRFGQNQQLAESRADRDQEVLNWAQDRDYKRIHYLTIALASHLRVHTVHSWRERLIADIRENFSAGIYNSRNDDTREIITWDELAEMPLVDDEGREIPIYCGMGFNIPRRIPRFSKHSLPHGVLVDLRKVKDLFQHELDEEDFYMDEDTAPVDVYTYPQAGTKIAGHFQANGLMLNVSVFVKLVNESLTYVPDAMDEDEEDALPRRPKNIVNGIACQGYNAVMHSTRGDSAQHHDAQLGMITGALSGCWATNPAGTRTARYLREKCARLLPHEAFATKIKNERILRDLRLENVFWIDIKAMDKDDQDGTRILTKIIRPLTYSWNHPVLMDELKPRVILFKAEATKIWKQGYDAWMQHCHPDTLQVELCSALERALNFMHTGNVAIIATSAMNPLWIGLSIIHDGLPCLNEAILPTVANKILIDKAQWPLNSRNMPVSASRCAQIRTYGLGHYNIFYAHLAMSTLSSRHLPVTFQEQNPNFNTANAFAYHCLCLFVQDCKDLVAATVKASIHNQVKLSLPIIAAHGEDRKKALSAWLKSDAPLAWSEEESVHSGAYCQLLMILKEDPDNQEFELKRSRASLTYMDIAKKIHLMVKKKKIGAPISSSGAFYHALPLAFARMKALLSSKTDKNEDYLIAIIARMMKKMNIHFIPWHKSDKSDTQARVVKGDWCSYRQSHRRSMQPWLHKSSIMSQMRHGA</sequence>
<dbReference type="OrthoDB" id="2736611at2759"/>